<dbReference type="AlphaFoldDB" id="A0A168Q7K1"/>
<comment type="caution">
    <text evidence="3">The sequence shown here is derived from an EMBL/GenBank/DDBJ whole genome shotgun (WGS) entry which is preliminary data.</text>
</comment>
<organism evidence="3 4">
    <name type="scientific">Paenibacillus antarcticus</name>
    <dbReference type="NCBI Taxonomy" id="253703"/>
    <lineage>
        <taxon>Bacteria</taxon>
        <taxon>Bacillati</taxon>
        <taxon>Bacillota</taxon>
        <taxon>Bacilli</taxon>
        <taxon>Bacillales</taxon>
        <taxon>Paenibacillaceae</taxon>
        <taxon>Paenibacillus</taxon>
    </lineage>
</organism>
<dbReference type="Proteomes" id="UP000077355">
    <property type="component" value="Unassembled WGS sequence"/>
</dbReference>
<feature type="compositionally biased region" description="Basic and acidic residues" evidence="1">
    <location>
        <begin position="96"/>
        <end position="106"/>
    </location>
</feature>
<dbReference type="EMBL" id="LVJI01000007">
    <property type="protein sequence ID" value="OAB47469.1"/>
    <property type="molecule type" value="Genomic_DNA"/>
</dbReference>
<evidence type="ECO:0000313" key="3">
    <source>
        <dbReference type="EMBL" id="OAB47469.1"/>
    </source>
</evidence>
<evidence type="ECO:0000256" key="1">
    <source>
        <dbReference type="SAM" id="MobiDB-lite"/>
    </source>
</evidence>
<keyword evidence="2" id="KW-0472">Membrane</keyword>
<protein>
    <recommendedName>
        <fullName evidence="5">Spore coat protein</fullName>
    </recommendedName>
</protein>
<keyword evidence="2" id="KW-0812">Transmembrane</keyword>
<feature type="region of interest" description="Disordered" evidence="1">
    <location>
        <begin position="65"/>
        <end position="128"/>
    </location>
</feature>
<sequence length="230" mass="25183">MKFMGWLGKMILIVVMVSTLSMFTTGLVVNAYIKSMLASFNIQLEGQPFAWGSVLQGLMGKKDSTNVVEGNDIKDNKSEIGKEDNERVAESPGLSKDSETTNKSETTENGGTSSGSGIEESPEDVDKEAPVDATPVMGEMHTEAAGVGQEDQQVIVSPDDLVRKKDDLPTSEKEEIFNILMTKLPQEKVQEITVAMEDGLTEQELKQVEGIISKYLSDDEYAKLMKLLKP</sequence>
<feature type="transmembrane region" description="Helical" evidence="2">
    <location>
        <begin position="12"/>
        <end position="33"/>
    </location>
</feature>
<gene>
    <name evidence="3" type="ORF">PBAT_07205</name>
</gene>
<proteinExistence type="predicted"/>
<name>A0A168Q7K1_9BACL</name>
<accession>A0A168Q7K1</accession>
<reference evidence="3 4" key="1">
    <citation type="submission" date="2016-03" db="EMBL/GenBank/DDBJ databases">
        <title>Draft genome sequence of Paenibacillus antarcticus CECT 5836.</title>
        <authorList>
            <person name="Shin S.-K."/>
            <person name="Yi H."/>
        </authorList>
    </citation>
    <scope>NUCLEOTIDE SEQUENCE [LARGE SCALE GENOMIC DNA]</scope>
    <source>
        <strain evidence="3 4">CECT 5836</strain>
    </source>
</reference>
<evidence type="ECO:0000313" key="4">
    <source>
        <dbReference type="Proteomes" id="UP000077355"/>
    </source>
</evidence>
<keyword evidence="2" id="KW-1133">Transmembrane helix</keyword>
<feature type="compositionally biased region" description="Basic and acidic residues" evidence="1">
    <location>
        <begin position="71"/>
        <end position="89"/>
    </location>
</feature>
<dbReference type="RefSeq" id="WP_068647977.1">
    <property type="nucleotide sequence ID" value="NZ_CP043611.1"/>
</dbReference>
<evidence type="ECO:0000256" key="2">
    <source>
        <dbReference type="SAM" id="Phobius"/>
    </source>
</evidence>
<feature type="compositionally biased region" description="Low complexity" evidence="1">
    <location>
        <begin position="107"/>
        <end position="119"/>
    </location>
</feature>
<evidence type="ECO:0008006" key="5">
    <source>
        <dbReference type="Google" id="ProtNLM"/>
    </source>
</evidence>
<dbReference type="OrthoDB" id="2662662at2"/>
<keyword evidence="4" id="KW-1185">Reference proteome</keyword>